<organism evidence="1 2">
    <name type="scientific">Strongyloides venezuelensis</name>
    <name type="common">Threadworm</name>
    <dbReference type="NCBI Taxonomy" id="75913"/>
    <lineage>
        <taxon>Eukaryota</taxon>
        <taxon>Metazoa</taxon>
        <taxon>Ecdysozoa</taxon>
        <taxon>Nematoda</taxon>
        <taxon>Chromadorea</taxon>
        <taxon>Rhabditida</taxon>
        <taxon>Tylenchina</taxon>
        <taxon>Panagrolaimomorpha</taxon>
        <taxon>Strongyloidoidea</taxon>
        <taxon>Strongyloididae</taxon>
        <taxon>Strongyloides</taxon>
    </lineage>
</organism>
<name>A0A0K0EUS0_STRVS</name>
<sequence length="98" mass="11033">MFNTLGDLIEHLQANQVCNNSIFELNGVNISIKNISNDNSDISSTINNAKEEEYNSTSETPAEDLLTEWDCALFPPHKNRHWLARMSSQKQVVVEATP</sequence>
<dbReference type="AlphaFoldDB" id="A0A0K0EUS0"/>
<reference evidence="1" key="1">
    <citation type="submission" date="2014-07" db="EMBL/GenBank/DDBJ databases">
        <authorList>
            <person name="Martin A.A"/>
            <person name="De Silva N."/>
        </authorList>
    </citation>
    <scope>NUCLEOTIDE SEQUENCE</scope>
</reference>
<dbReference type="WBParaSite" id="SVE_0026500.1">
    <property type="protein sequence ID" value="SVE_0026500.1"/>
    <property type="gene ID" value="SVE_0026500"/>
</dbReference>
<evidence type="ECO:0000313" key="1">
    <source>
        <dbReference type="Proteomes" id="UP000035680"/>
    </source>
</evidence>
<keyword evidence="1" id="KW-1185">Reference proteome</keyword>
<reference evidence="2" key="2">
    <citation type="submission" date="2015-08" db="UniProtKB">
        <authorList>
            <consortium name="WormBaseParasite"/>
        </authorList>
    </citation>
    <scope>IDENTIFICATION</scope>
</reference>
<protein>
    <submittedName>
        <fullName evidence="2">ATP-dependent DNA helicase</fullName>
    </submittedName>
</protein>
<dbReference type="STRING" id="75913.A0A0K0EUS0"/>
<accession>A0A0K0EUS0</accession>
<proteinExistence type="predicted"/>
<dbReference type="Proteomes" id="UP000035680">
    <property type="component" value="Unassembled WGS sequence"/>
</dbReference>
<evidence type="ECO:0000313" key="2">
    <source>
        <dbReference type="WBParaSite" id="SVE_0026500.1"/>
    </source>
</evidence>